<dbReference type="SUPFAM" id="SSF51419">
    <property type="entry name" value="PLP-binding barrel"/>
    <property type="match status" value="1"/>
</dbReference>
<dbReference type="Gene3D" id="3.20.20.10">
    <property type="entry name" value="Alanine racemase"/>
    <property type="match status" value="1"/>
</dbReference>
<dbReference type="PANTHER" id="PTHR10146">
    <property type="entry name" value="PROLINE SYNTHETASE CO-TRANSCRIBED BACTERIAL HOMOLOG PROTEIN"/>
    <property type="match status" value="1"/>
</dbReference>
<evidence type="ECO:0000256" key="2">
    <source>
        <dbReference type="RuleBase" id="RU004514"/>
    </source>
</evidence>
<dbReference type="RefSeq" id="WP_189642653.1">
    <property type="nucleotide sequence ID" value="NZ_BNAL01000010.1"/>
</dbReference>
<keyword evidence="5" id="KW-1185">Reference proteome</keyword>
<organism evidence="4 5">
    <name type="scientific">Deinococcus piscis</name>
    <dbReference type="NCBI Taxonomy" id="394230"/>
    <lineage>
        <taxon>Bacteria</taxon>
        <taxon>Thermotogati</taxon>
        <taxon>Deinococcota</taxon>
        <taxon>Deinococci</taxon>
        <taxon>Deinococcales</taxon>
        <taxon>Deinococcaceae</taxon>
        <taxon>Deinococcus</taxon>
    </lineage>
</organism>
<dbReference type="Proteomes" id="UP000632154">
    <property type="component" value="Unassembled WGS sequence"/>
</dbReference>
<comment type="caution">
    <text evidence="4">The sequence shown here is derived from an EMBL/GenBank/DDBJ whole genome shotgun (WGS) entry which is preliminary data.</text>
</comment>
<dbReference type="PANTHER" id="PTHR10146:SF14">
    <property type="entry name" value="PYRIDOXAL PHOSPHATE HOMEOSTASIS PROTEIN"/>
    <property type="match status" value="1"/>
</dbReference>
<dbReference type="Pfam" id="PF01168">
    <property type="entry name" value="Ala_racemase_N"/>
    <property type="match status" value="1"/>
</dbReference>
<reference evidence="5" key="1">
    <citation type="journal article" date="2019" name="Int. J. Syst. Evol. Microbiol.">
        <title>The Global Catalogue of Microorganisms (GCM) 10K type strain sequencing project: providing services to taxonomists for standard genome sequencing and annotation.</title>
        <authorList>
            <consortium name="The Broad Institute Genomics Platform"/>
            <consortium name="The Broad Institute Genome Sequencing Center for Infectious Disease"/>
            <person name="Wu L."/>
            <person name="Ma J."/>
        </authorList>
    </citation>
    <scope>NUCLEOTIDE SEQUENCE [LARGE SCALE GENOMIC DNA]</scope>
    <source>
        <strain evidence="5">CGMCC 1.18439</strain>
    </source>
</reference>
<dbReference type="InterPro" id="IPR029066">
    <property type="entry name" value="PLP-binding_barrel"/>
</dbReference>
<accession>A0ABQ3K397</accession>
<dbReference type="CDD" id="cd00635">
    <property type="entry name" value="PLPDE_III_YBL036c_like"/>
    <property type="match status" value="1"/>
</dbReference>
<protein>
    <submittedName>
        <fullName evidence="4">UPF0001 protein</fullName>
    </submittedName>
</protein>
<evidence type="ECO:0000313" key="4">
    <source>
        <dbReference type="EMBL" id="GHG00512.1"/>
    </source>
</evidence>
<dbReference type="PIRSF" id="PIRSF004848">
    <property type="entry name" value="YBL036c_PLPDEIII"/>
    <property type="match status" value="1"/>
</dbReference>
<gene>
    <name evidence="4" type="ORF">GCM10017783_10740</name>
</gene>
<dbReference type="InterPro" id="IPR011078">
    <property type="entry name" value="PyrdxlP_homeostasis"/>
</dbReference>
<evidence type="ECO:0000256" key="1">
    <source>
        <dbReference type="ARBA" id="ARBA00022898"/>
    </source>
</evidence>
<evidence type="ECO:0000259" key="3">
    <source>
        <dbReference type="Pfam" id="PF01168"/>
    </source>
</evidence>
<keyword evidence="1" id="KW-0663">Pyridoxal phosphate</keyword>
<dbReference type="EMBL" id="BNAL01000010">
    <property type="protein sequence ID" value="GHG00512.1"/>
    <property type="molecule type" value="Genomic_DNA"/>
</dbReference>
<comment type="similarity">
    <text evidence="2">Belongs to the pyridoxal phosphate-binding protein YggS/PROSC family.</text>
</comment>
<proteinExistence type="inferred from homology"/>
<sequence>MSLPDVLARIRAAEARAGRLQGSARLVAVTKGHLLEEIRARVLTHGDFPLGENRGQEVRDKVREWSETAQGVPQPEWHCIGPLQSNKVKYLERVALIHAIEDVSQAEVVAEYAQKWGHAPGVLLQLHNGEAQKHGIEPERLGAVLSGVRATGLDVLGLMVMAPYEQPDEARRIFRETAQRAHDLGLAELSMGMSGDFETAVEEGSTLVRVGSALFEE</sequence>
<dbReference type="InterPro" id="IPR001608">
    <property type="entry name" value="Ala_racemase_N"/>
</dbReference>
<name>A0ABQ3K397_9DEIO</name>
<evidence type="ECO:0000313" key="5">
    <source>
        <dbReference type="Proteomes" id="UP000632154"/>
    </source>
</evidence>
<feature type="domain" description="Alanine racemase N-terminal" evidence="3">
    <location>
        <begin position="12"/>
        <end position="215"/>
    </location>
</feature>